<accession>A0A3M7QJ40</accession>
<dbReference type="EMBL" id="REGN01005999">
    <property type="protein sequence ID" value="RNA11272.1"/>
    <property type="molecule type" value="Genomic_DNA"/>
</dbReference>
<keyword evidence="1" id="KW-0472">Membrane</keyword>
<evidence type="ECO:0000256" key="1">
    <source>
        <dbReference type="SAM" id="Phobius"/>
    </source>
</evidence>
<keyword evidence="3" id="KW-1185">Reference proteome</keyword>
<evidence type="ECO:0000313" key="2">
    <source>
        <dbReference type="EMBL" id="RNA11272.1"/>
    </source>
</evidence>
<keyword evidence="1" id="KW-1133">Transmembrane helix</keyword>
<dbReference type="AlphaFoldDB" id="A0A3M7QJ40"/>
<evidence type="ECO:0000313" key="3">
    <source>
        <dbReference type="Proteomes" id="UP000276133"/>
    </source>
</evidence>
<keyword evidence="1" id="KW-0812">Transmembrane</keyword>
<sequence length="135" mass="16389">MIFVTFFSKFYFCYFKKSAIVVQNVLTWDKNKNLKSSDKGYPFDFQRTQLLILSSFAVNLMNIRNKFNFSSMNGSNTNIYWHFERGKNNTLKIYITFKLVQIKIDFLVLLFIYFIDNKEKKENRLILKIRLEYKR</sequence>
<reference evidence="2 3" key="1">
    <citation type="journal article" date="2018" name="Sci. Rep.">
        <title>Genomic signatures of local adaptation to the degree of environmental predictability in rotifers.</title>
        <authorList>
            <person name="Franch-Gras L."/>
            <person name="Hahn C."/>
            <person name="Garcia-Roger E.M."/>
            <person name="Carmona M.J."/>
            <person name="Serra M."/>
            <person name="Gomez A."/>
        </authorList>
    </citation>
    <scope>NUCLEOTIDE SEQUENCE [LARGE SCALE GENOMIC DNA]</scope>
    <source>
        <strain evidence="2">HYR1</strain>
    </source>
</reference>
<gene>
    <name evidence="2" type="ORF">BpHYR1_014831</name>
</gene>
<proteinExistence type="predicted"/>
<name>A0A3M7QJ40_BRAPC</name>
<dbReference type="Proteomes" id="UP000276133">
    <property type="component" value="Unassembled WGS sequence"/>
</dbReference>
<organism evidence="2 3">
    <name type="scientific">Brachionus plicatilis</name>
    <name type="common">Marine rotifer</name>
    <name type="synonym">Brachionus muelleri</name>
    <dbReference type="NCBI Taxonomy" id="10195"/>
    <lineage>
        <taxon>Eukaryota</taxon>
        <taxon>Metazoa</taxon>
        <taxon>Spiralia</taxon>
        <taxon>Gnathifera</taxon>
        <taxon>Rotifera</taxon>
        <taxon>Eurotatoria</taxon>
        <taxon>Monogononta</taxon>
        <taxon>Pseudotrocha</taxon>
        <taxon>Ploima</taxon>
        <taxon>Brachionidae</taxon>
        <taxon>Brachionus</taxon>
    </lineage>
</organism>
<feature type="transmembrane region" description="Helical" evidence="1">
    <location>
        <begin position="93"/>
        <end position="115"/>
    </location>
</feature>
<comment type="caution">
    <text evidence="2">The sequence shown here is derived from an EMBL/GenBank/DDBJ whole genome shotgun (WGS) entry which is preliminary data.</text>
</comment>
<protein>
    <submittedName>
        <fullName evidence="2">Uncharacterized protein</fullName>
    </submittedName>
</protein>